<sequence>MTSDRSVPDDLSRIDGLGFVLYRSTARPGLENEDMRAILKAARSRNQMLGLTGCLHHEDGLFFQWLEGPGDGLARIMASLKDDGRHDGIVVLDQGPLDRRRFQDWHMRFSDRDHASLMDWFARSDTSTVHPAEYAGGVVSFMMSMAR</sequence>
<proteinExistence type="predicted"/>
<dbReference type="OrthoDB" id="196105at2"/>
<dbReference type="Proteomes" id="UP000297972">
    <property type="component" value="Unassembled WGS sequence"/>
</dbReference>
<organism evidence="2 3">
    <name type="scientific">Paracoccus liaowanqingii</name>
    <dbReference type="NCBI Taxonomy" id="2560053"/>
    <lineage>
        <taxon>Bacteria</taxon>
        <taxon>Pseudomonadati</taxon>
        <taxon>Pseudomonadota</taxon>
        <taxon>Alphaproteobacteria</taxon>
        <taxon>Rhodobacterales</taxon>
        <taxon>Paracoccaceae</taxon>
        <taxon>Paracoccus</taxon>
    </lineage>
</organism>
<reference evidence="2 3" key="1">
    <citation type="submission" date="2019-03" db="EMBL/GenBank/DDBJ databases">
        <authorList>
            <person name="Li J."/>
        </authorList>
    </citation>
    <scope>NUCLEOTIDE SEQUENCE [LARGE SCALE GENOMIC DNA]</scope>
    <source>
        <strain evidence="2 3">3058</strain>
    </source>
</reference>
<evidence type="ECO:0000313" key="3">
    <source>
        <dbReference type="Proteomes" id="UP000297972"/>
    </source>
</evidence>
<dbReference type="Pfam" id="PF04940">
    <property type="entry name" value="BLUF"/>
    <property type="match status" value="1"/>
</dbReference>
<dbReference type="AlphaFoldDB" id="A0A4Z1CED9"/>
<keyword evidence="3" id="KW-1185">Reference proteome</keyword>
<dbReference type="EMBL" id="SRPG01000245">
    <property type="protein sequence ID" value="TGN49781.1"/>
    <property type="molecule type" value="Genomic_DNA"/>
</dbReference>
<dbReference type="GO" id="GO:0071949">
    <property type="term" value="F:FAD binding"/>
    <property type="evidence" value="ECO:0007669"/>
    <property type="project" value="InterPro"/>
</dbReference>
<gene>
    <name evidence="2" type="ORF">E4L95_18025</name>
</gene>
<dbReference type="InterPro" id="IPR007024">
    <property type="entry name" value="BLUF_domain"/>
</dbReference>
<dbReference type="Gene3D" id="3.30.70.100">
    <property type="match status" value="1"/>
</dbReference>
<comment type="caution">
    <text evidence="2">The sequence shown here is derived from an EMBL/GenBank/DDBJ whole genome shotgun (WGS) entry which is preliminary data.</text>
</comment>
<protein>
    <submittedName>
        <fullName evidence="2">BLUF domain-containing protein</fullName>
    </submittedName>
</protein>
<dbReference type="SUPFAM" id="SSF54975">
    <property type="entry name" value="Acylphosphatase/BLUF domain-like"/>
    <property type="match status" value="1"/>
</dbReference>
<dbReference type="InterPro" id="IPR036046">
    <property type="entry name" value="Acylphosphatase-like_dom_sf"/>
</dbReference>
<evidence type="ECO:0000259" key="1">
    <source>
        <dbReference type="PROSITE" id="PS50925"/>
    </source>
</evidence>
<feature type="domain" description="BLUF" evidence="1">
    <location>
        <begin position="17"/>
        <end position="108"/>
    </location>
</feature>
<name>A0A4Z1CED9_9RHOB</name>
<dbReference type="GO" id="GO:0009882">
    <property type="term" value="F:blue light photoreceptor activity"/>
    <property type="evidence" value="ECO:0007669"/>
    <property type="project" value="InterPro"/>
</dbReference>
<dbReference type="SMART" id="SM01034">
    <property type="entry name" value="BLUF"/>
    <property type="match status" value="1"/>
</dbReference>
<dbReference type="PROSITE" id="PS50925">
    <property type="entry name" value="BLUF"/>
    <property type="match status" value="1"/>
</dbReference>
<dbReference type="RefSeq" id="WP_135818770.1">
    <property type="nucleotide sequence ID" value="NZ_SRPG01000245.1"/>
</dbReference>
<accession>A0A4Z1CED9</accession>
<evidence type="ECO:0000313" key="2">
    <source>
        <dbReference type="EMBL" id="TGN49781.1"/>
    </source>
</evidence>